<dbReference type="Proteomes" id="UP000824120">
    <property type="component" value="Chromosome 3"/>
</dbReference>
<reference evidence="1 2" key="1">
    <citation type="submission" date="2020-09" db="EMBL/GenBank/DDBJ databases">
        <title>De no assembly of potato wild relative species, Solanum commersonii.</title>
        <authorList>
            <person name="Cho K."/>
        </authorList>
    </citation>
    <scope>NUCLEOTIDE SEQUENCE [LARGE SCALE GENOMIC DNA]</scope>
    <source>
        <strain evidence="1">LZ3.2</strain>
        <tissue evidence="1">Leaf</tissue>
    </source>
</reference>
<comment type="caution">
    <text evidence="1">The sequence shown here is derived from an EMBL/GenBank/DDBJ whole genome shotgun (WGS) entry which is preliminary data.</text>
</comment>
<sequence>MSGSATICADCYGECFSTCDATPQRDVFGYGVILFRMVSNEVDTQVCGRLIGERIVPPIEKEESLKEITKKLR</sequence>
<accession>A0A9J5ZUF4</accession>
<protein>
    <submittedName>
        <fullName evidence="1">Uncharacterized protein</fullName>
    </submittedName>
</protein>
<organism evidence="1 2">
    <name type="scientific">Solanum commersonii</name>
    <name type="common">Commerson's wild potato</name>
    <name type="synonym">Commerson's nightshade</name>
    <dbReference type="NCBI Taxonomy" id="4109"/>
    <lineage>
        <taxon>Eukaryota</taxon>
        <taxon>Viridiplantae</taxon>
        <taxon>Streptophyta</taxon>
        <taxon>Embryophyta</taxon>
        <taxon>Tracheophyta</taxon>
        <taxon>Spermatophyta</taxon>
        <taxon>Magnoliopsida</taxon>
        <taxon>eudicotyledons</taxon>
        <taxon>Gunneridae</taxon>
        <taxon>Pentapetalae</taxon>
        <taxon>asterids</taxon>
        <taxon>lamiids</taxon>
        <taxon>Solanales</taxon>
        <taxon>Solanaceae</taxon>
        <taxon>Solanoideae</taxon>
        <taxon>Solaneae</taxon>
        <taxon>Solanum</taxon>
    </lineage>
</organism>
<keyword evidence="2" id="KW-1185">Reference proteome</keyword>
<evidence type="ECO:0000313" key="1">
    <source>
        <dbReference type="EMBL" id="KAG5615824.1"/>
    </source>
</evidence>
<dbReference type="EMBL" id="JACXVP010000003">
    <property type="protein sequence ID" value="KAG5615824.1"/>
    <property type="molecule type" value="Genomic_DNA"/>
</dbReference>
<proteinExistence type="predicted"/>
<evidence type="ECO:0000313" key="2">
    <source>
        <dbReference type="Proteomes" id="UP000824120"/>
    </source>
</evidence>
<gene>
    <name evidence="1" type="ORF">H5410_015648</name>
</gene>
<dbReference type="AlphaFoldDB" id="A0A9J5ZUF4"/>
<name>A0A9J5ZUF4_SOLCO</name>